<dbReference type="EMBL" id="JAGSOH010000094">
    <property type="protein sequence ID" value="MBR7829660.1"/>
    <property type="molecule type" value="Genomic_DNA"/>
</dbReference>
<name>A0A941EFK7_9ACTN</name>
<dbReference type="AlphaFoldDB" id="A0A941EFK7"/>
<sequence length="443" mass="48667">MMTVDPEDDAGAETADWYEWQAVMAAADGMALYVKALDANGRITDDTCRIICERHEDWVVLQGQDAELVSAKHKDPAYGAYTTLRKLFDDGGLAHLFRRWLALGAKPTCRLVTTPGLSAGPAQNLEKACEYLRDLRLGGAAVAVSDEHRSVVDDACGTLDRSKLPDDWREGGFSGDFPGTGHRDQMARFMSVLSIDHGQARRQHTDFAAPAMFAQPVVDRLGLHTPAAEIWEAVLRLFRARMRAGGPVPLAALPKVLAYRIGASAPNVEEIERSLVDRIITMQDIDVAIRVAVRNPGGFRPLPRLQRASRVAVKMAAGTCTDNSIERAEQLRADYQEYWSERMAIDAGARVEQARLRRTLLKVSDEATQAVGGIAAASGPVLWAELQRRLEELPRTDFPDDMDAELLLGGVCELSNHCRVWFSERFDVDAALASLRADTGSDA</sequence>
<keyword evidence="2" id="KW-1185">Reference proteome</keyword>
<accession>A0A941EFK7</accession>
<comment type="caution">
    <text evidence="1">The sequence shown here is derived from an EMBL/GenBank/DDBJ whole genome shotgun (WGS) entry which is preliminary data.</text>
</comment>
<gene>
    <name evidence="1" type="ORF">KDK95_25360</name>
</gene>
<organism evidence="1 2">
    <name type="scientific">Actinospica acidithermotolerans</name>
    <dbReference type="NCBI Taxonomy" id="2828514"/>
    <lineage>
        <taxon>Bacteria</taxon>
        <taxon>Bacillati</taxon>
        <taxon>Actinomycetota</taxon>
        <taxon>Actinomycetes</taxon>
        <taxon>Catenulisporales</taxon>
        <taxon>Actinospicaceae</taxon>
        <taxon>Actinospica</taxon>
    </lineage>
</organism>
<proteinExistence type="predicted"/>
<evidence type="ECO:0000313" key="1">
    <source>
        <dbReference type="EMBL" id="MBR7829660.1"/>
    </source>
</evidence>
<dbReference type="RefSeq" id="WP_212520794.1">
    <property type="nucleotide sequence ID" value="NZ_JAGSOH010000094.1"/>
</dbReference>
<dbReference type="Proteomes" id="UP000676325">
    <property type="component" value="Unassembled WGS sequence"/>
</dbReference>
<protein>
    <recommendedName>
        <fullName evidence="3">DUF4297 domain-containing protein</fullName>
    </recommendedName>
</protein>
<reference evidence="1" key="1">
    <citation type="submission" date="2021-04" db="EMBL/GenBank/DDBJ databases">
        <title>Genome based classification of Actinospica acidithermotolerans sp. nov., an actinobacterium isolated from an Indonesian hot spring.</title>
        <authorList>
            <person name="Kusuma A.B."/>
            <person name="Putra K.E."/>
            <person name="Nafisah S."/>
            <person name="Loh J."/>
            <person name="Nouioui I."/>
            <person name="Goodfellow M."/>
        </authorList>
    </citation>
    <scope>NUCLEOTIDE SEQUENCE</scope>
    <source>
        <strain evidence="1">MGRD01-02</strain>
    </source>
</reference>
<evidence type="ECO:0000313" key="2">
    <source>
        <dbReference type="Proteomes" id="UP000676325"/>
    </source>
</evidence>
<evidence type="ECO:0008006" key="3">
    <source>
        <dbReference type="Google" id="ProtNLM"/>
    </source>
</evidence>